<dbReference type="Proteomes" id="UP000255326">
    <property type="component" value="Unassembled WGS sequence"/>
</dbReference>
<dbReference type="SUPFAM" id="SSF56037">
    <property type="entry name" value="PheT/TilS domain"/>
    <property type="match status" value="1"/>
</dbReference>
<feature type="domain" description="B3/B4 tRNA-binding" evidence="1">
    <location>
        <begin position="63"/>
        <end position="213"/>
    </location>
</feature>
<evidence type="ECO:0000313" key="2">
    <source>
        <dbReference type="EMBL" id="RDI48032.1"/>
    </source>
</evidence>
<dbReference type="PANTHER" id="PTHR39209:SF2">
    <property type="entry name" value="CYTOPLASMIC PROTEIN"/>
    <property type="match status" value="1"/>
</dbReference>
<protein>
    <submittedName>
        <fullName evidence="2">DNA/RNA-binding domain of Phe-tRNA-synthetase-like protein</fullName>
    </submittedName>
</protein>
<proteinExistence type="predicted"/>
<dbReference type="EMBL" id="QQAY01000001">
    <property type="protein sequence ID" value="RDI48032.1"/>
    <property type="molecule type" value="Genomic_DNA"/>
</dbReference>
<comment type="caution">
    <text evidence="2">The sequence shown here is derived from an EMBL/GenBank/DDBJ whole genome shotgun (WGS) entry which is preliminary data.</text>
</comment>
<dbReference type="InterPro" id="IPR005146">
    <property type="entry name" value="B3/B4_tRNA-bd"/>
</dbReference>
<sequence>MLEFSVEKDLCQKILRFKAGVIEYRGIEIGDSPQMLKGRLQLFQESIFFDLEEKPVTEVPGIKEWRQVFKSDGKDPNRYRHAAEALYRRIAKQNYLPSINSGTDLNNFFSLQYQVPIGLYDADQLDGDITIRTGRPGEEYEGLNGRMNSLENLILASDNDGPFGSAFVDSKKANVVPGTKNAVQIIFLRPSLPMEECKALTESLMNMFTQINGGEATFKVIGCE</sequence>
<dbReference type="SMART" id="SM00873">
    <property type="entry name" value="B3_4"/>
    <property type="match status" value="1"/>
</dbReference>
<name>A0A370GWK0_9BACI</name>
<dbReference type="InterPro" id="IPR020825">
    <property type="entry name" value="Phe-tRNA_synthase-like_B3/B4"/>
</dbReference>
<reference evidence="2 3" key="1">
    <citation type="submission" date="2018-07" db="EMBL/GenBank/DDBJ databases">
        <title>Genomic Encyclopedia of Type Strains, Phase IV (KMG-IV): sequencing the most valuable type-strain genomes for metagenomic binning, comparative biology and taxonomic classification.</title>
        <authorList>
            <person name="Goeker M."/>
        </authorList>
    </citation>
    <scope>NUCLEOTIDE SEQUENCE [LARGE SCALE GENOMIC DNA]</scope>
    <source>
        <strain evidence="2 3">DSM 25281</strain>
    </source>
</reference>
<organism evidence="2 3">
    <name type="scientific">Falsibacillus pallidus</name>
    <dbReference type="NCBI Taxonomy" id="493781"/>
    <lineage>
        <taxon>Bacteria</taxon>
        <taxon>Bacillati</taxon>
        <taxon>Bacillota</taxon>
        <taxon>Bacilli</taxon>
        <taxon>Bacillales</taxon>
        <taxon>Bacillaceae</taxon>
        <taxon>Falsibacillus</taxon>
    </lineage>
</organism>
<keyword evidence="3" id="KW-1185">Reference proteome</keyword>
<evidence type="ECO:0000313" key="3">
    <source>
        <dbReference type="Proteomes" id="UP000255326"/>
    </source>
</evidence>
<gene>
    <name evidence="2" type="ORF">DFR59_101701</name>
</gene>
<dbReference type="PANTHER" id="PTHR39209">
    <property type="match status" value="1"/>
</dbReference>
<evidence type="ECO:0000259" key="1">
    <source>
        <dbReference type="SMART" id="SM00873"/>
    </source>
</evidence>
<dbReference type="GO" id="GO:0004826">
    <property type="term" value="F:phenylalanine-tRNA ligase activity"/>
    <property type="evidence" value="ECO:0007669"/>
    <property type="project" value="InterPro"/>
</dbReference>
<dbReference type="GO" id="GO:0003723">
    <property type="term" value="F:RNA binding"/>
    <property type="evidence" value="ECO:0007669"/>
    <property type="project" value="InterPro"/>
</dbReference>
<accession>A0A370GWK0</accession>
<dbReference type="Gene3D" id="3.50.40.10">
    <property type="entry name" value="Phenylalanyl-trna Synthetase, Chain B, domain 3"/>
    <property type="match status" value="1"/>
</dbReference>
<dbReference type="AlphaFoldDB" id="A0A370GWK0"/>
<dbReference type="Pfam" id="PF03483">
    <property type="entry name" value="B3_4"/>
    <property type="match status" value="1"/>
</dbReference>